<evidence type="ECO:0000313" key="3">
    <source>
        <dbReference type="Proteomes" id="UP000029120"/>
    </source>
</evidence>
<organism evidence="2 3">
    <name type="scientific">Arabis alpina</name>
    <name type="common">Alpine rock-cress</name>
    <dbReference type="NCBI Taxonomy" id="50452"/>
    <lineage>
        <taxon>Eukaryota</taxon>
        <taxon>Viridiplantae</taxon>
        <taxon>Streptophyta</taxon>
        <taxon>Embryophyta</taxon>
        <taxon>Tracheophyta</taxon>
        <taxon>Spermatophyta</taxon>
        <taxon>Magnoliopsida</taxon>
        <taxon>eudicotyledons</taxon>
        <taxon>Gunneridae</taxon>
        <taxon>Pentapetalae</taxon>
        <taxon>rosids</taxon>
        <taxon>malvids</taxon>
        <taxon>Brassicales</taxon>
        <taxon>Brassicaceae</taxon>
        <taxon>Arabideae</taxon>
        <taxon>Arabis</taxon>
    </lineage>
</organism>
<feature type="region of interest" description="Disordered" evidence="1">
    <location>
        <begin position="21"/>
        <end position="43"/>
    </location>
</feature>
<dbReference type="AlphaFoldDB" id="A0A087H5N7"/>
<sequence length="149" mass="16543">MWTIKPALIPVQFLRQRTGATTVGYPQPPPHNHKAKSQSSDSIGGLGQQILLCTTEPNQNKPVLKEKEITGSDVLWAIQRATAQKKKSIGDKRKKKKITGVVESSSTVECTGDNGVNYSNVTPLKIKSDWGQRLEEYEKVLKELQDTEV</sequence>
<dbReference type="OMA" id="IKSDWGH"/>
<name>A0A087H5N7_ARAAL</name>
<keyword evidence="3" id="KW-1185">Reference proteome</keyword>
<gene>
    <name evidence="2" type="ordered locus">AALP_Aa4g257100</name>
</gene>
<dbReference type="Proteomes" id="UP000029120">
    <property type="component" value="Chromosome 4"/>
</dbReference>
<protein>
    <submittedName>
        <fullName evidence="2">Uncharacterized protein</fullName>
    </submittedName>
</protein>
<dbReference type="Gramene" id="KFK37439">
    <property type="protein sequence ID" value="KFK37439"/>
    <property type="gene ID" value="AALP_AA4G257100"/>
</dbReference>
<dbReference type="PANTHER" id="PTHR37728">
    <property type="entry name" value="BNAA04G26730D PROTEIN"/>
    <property type="match status" value="1"/>
</dbReference>
<dbReference type="OrthoDB" id="1295485at2759"/>
<proteinExistence type="predicted"/>
<reference evidence="3" key="1">
    <citation type="journal article" date="2015" name="Nat. Plants">
        <title>Genome expansion of Arabis alpina linked with retrotransposition and reduced symmetric DNA methylation.</title>
        <authorList>
            <person name="Willing E.M."/>
            <person name="Rawat V."/>
            <person name="Mandakova T."/>
            <person name="Maumus F."/>
            <person name="James G.V."/>
            <person name="Nordstroem K.J."/>
            <person name="Becker C."/>
            <person name="Warthmann N."/>
            <person name="Chica C."/>
            <person name="Szarzynska B."/>
            <person name="Zytnicki M."/>
            <person name="Albani M.C."/>
            <person name="Kiefer C."/>
            <person name="Bergonzi S."/>
            <person name="Castaings L."/>
            <person name="Mateos J.L."/>
            <person name="Berns M.C."/>
            <person name="Bujdoso N."/>
            <person name="Piofczyk T."/>
            <person name="de Lorenzo L."/>
            <person name="Barrero-Sicilia C."/>
            <person name="Mateos I."/>
            <person name="Piednoel M."/>
            <person name="Hagmann J."/>
            <person name="Chen-Min-Tao R."/>
            <person name="Iglesias-Fernandez R."/>
            <person name="Schuster S.C."/>
            <person name="Alonso-Blanco C."/>
            <person name="Roudier F."/>
            <person name="Carbonero P."/>
            <person name="Paz-Ares J."/>
            <person name="Davis S.J."/>
            <person name="Pecinka A."/>
            <person name="Quesneville H."/>
            <person name="Colot V."/>
            <person name="Lysak M.A."/>
            <person name="Weigel D."/>
            <person name="Coupland G."/>
            <person name="Schneeberger K."/>
        </authorList>
    </citation>
    <scope>NUCLEOTIDE SEQUENCE [LARGE SCALE GENOMIC DNA]</scope>
    <source>
        <strain evidence="3">cv. Pajares</strain>
    </source>
</reference>
<dbReference type="eggNOG" id="ENOG502SDH9">
    <property type="taxonomic scope" value="Eukaryota"/>
</dbReference>
<evidence type="ECO:0000313" key="2">
    <source>
        <dbReference type="EMBL" id="KFK37439.1"/>
    </source>
</evidence>
<accession>A0A087H5N7</accession>
<evidence type="ECO:0000256" key="1">
    <source>
        <dbReference type="SAM" id="MobiDB-lite"/>
    </source>
</evidence>
<dbReference type="EMBL" id="CM002872">
    <property type="protein sequence ID" value="KFK37439.1"/>
    <property type="molecule type" value="Genomic_DNA"/>
</dbReference>
<dbReference type="PANTHER" id="PTHR37728:SF1">
    <property type="entry name" value="OS06G0132300 PROTEIN"/>
    <property type="match status" value="1"/>
</dbReference>